<evidence type="ECO:0000256" key="1">
    <source>
        <dbReference type="ARBA" id="ARBA00001968"/>
    </source>
</evidence>
<evidence type="ECO:0000313" key="5">
    <source>
        <dbReference type="Proteomes" id="UP000735302"/>
    </source>
</evidence>
<comment type="cofactor">
    <cofactor evidence="1">
        <name>a divalent metal cation</name>
        <dbReference type="ChEBI" id="CHEBI:60240"/>
    </cofactor>
</comment>
<dbReference type="AlphaFoldDB" id="A0AAV3XYV4"/>
<accession>A0AAV3XYV4</accession>
<dbReference type="InterPro" id="IPR027806">
    <property type="entry name" value="HARBI1_dom"/>
</dbReference>
<gene>
    <name evidence="4" type="ORF">PoB_000175600</name>
</gene>
<comment type="caution">
    <text evidence="4">The sequence shown here is derived from an EMBL/GenBank/DDBJ whole genome shotgun (WGS) entry which is preliminary data.</text>
</comment>
<proteinExistence type="predicted"/>
<sequence length="147" mass="16773">MFHESGIITTLEETMNRPDGTPLCLHCDPAYPLRPHVMKPFMGARLTREQEEFNENMSRVRISVEWGFGKISNLFAFVDLKKNLKLYLQPVGKIFLVATIVANSHLPLLEPNFRIFQSISTIARGISFSLSCPLPQKPNHIIFSLLF</sequence>
<evidence type="ECO:0000259" key="3">
    <source>
        <dbReference type="Pfam" id="PF13359"/>
    </source>
</evidence>
<evidence type="ECO:0000313" key="4">
    <source>
        <dbReference type="EMBL" id="GFN75250.1"/>
    </source>
</evidence>
<dbReference type="GO" id="GO:0046872">
    <property type="term" value="F:metal ion binding"/>
    <property type="evidence" value="ECO:0007669"/>
    <property type="project" value="UniProtKB-KW"/>
</dbReference>
<dbReference type="Proteomes" id="UP000735302">
    <property type="component" value="Unassembled WGS sequence"/>
</dbReference>
<organism evidence="4 5">
    <name type="scientific">Plakobranchus ocellatus</name>
    <dbReference type="NCBI Taxonomy" id="259542"/>
    <lineage>
        <taxon>Eukaryota</taxon>
        <taxon>Metazoa</taxon>
        <taxon>Spiralia</taxon>
        <taxon>Lophotrochozoa</taxon>
        <taxon>Mollusca</taxon>
        <taxon>Gastropoda</taxon>
        <taxon>Heterobranchia</taxon>
        <taxon>Euthyneura</taxon>
        <taxon>Panpulmonata</taxon>
        <taxon>Sacoglossa</taxon>
        <taxon>Placobranchoidea</taxon>
        <taxon>Plakobranchidae</taxon>
        <taxon>Plakobranchus</taxon>
    </lineage>
</organism>
<feature type="domain" description="DDE Tnp4" evidence="3">
    <location>
        <begin position="2"/>
        <end position="103"/>
    </location>
</feature>
<name>A0AAV3XYV4_9GAST</name>
<reference evidence="4 5" key="1">
    <citation type="journal article" date="2021" name="Elife">
        <title>Chloroplast acquisition without the gene transfer in kleptoplastic sea slugs, Plakobranchus ocellatus.</title>
        <authorList>
            <person name="Maeda T."/>
            <person name="Takahashi S."/>
            <person name="Yoshida T."/>
            <person name="Shimamura S."/>
            <person name="Takaki Y."/>
            <person name="Nagai Y."/>
            <person name="Toyoda A."/>
            <person name="Suzuki Y."/>
            <person name="Arimoto A."/>
            <person name="Ishii H."/>
            <person name="Satoh N."/>
            <person name="Nishiyama T."/>
            <person name="Hasebe M."/>
            <person name="Maruyama T."/>
            <person name="Minagawa J."/>
            <person name="Obokata J."/>
            <person name="Shigenobu S."/>
        </authorList>
    </citation>
    <scope>NUCLEOTIDE SEQUENCE [LARGE SCALE GENOMIC DNA]</scope>
</reference>
<keyword evidence="2" id="KW-0479">Metal-binding</keyword>
<dbReference type="EMBL" id="BLXT01000261">
    <property type="protein sequence ID" value="GFN75250.1"/>
    <property type="molecule type" value="Genomic_DNA"/>
</dbReference>
<keyword evidence="5" id="KW-1185">Reference proteome</keyword>
<evidence type="ECO:0000256" key="2">
    <source>
        <dbReference type="ARBA" id="ARBA00022723"/>
    </source>
</evidence>
<protein>
    <recommendedName>
        <fullName evidence="3">DDE Tnp4 domain-containing protein</fullName>
    </recommendedName>
</protein>
<dbReference type="Pfam" id="PF13359">
    <property type="entry name" value="DDE_Tnp_4"/>
    <property type="match status" value="1"/>
</dbReference>